<dbReference type="PROSITE" id="PS50929">
    <property type="entry name" value="ABC_TM1F"/>
    <property type="match status" value="1"/>
</dbReference>
<keyword evidence="13" id="KW-1185">Reference proteome</keyword>
<feature type="domain" description="ABC transporter" evidence="10">
    <location>
        <begin position="366"/>
        <end position="601"/>
    </location>
</feature>
<comment type="subcellular location">
    <subcellularLocation>
        <location evidence="1">Cell membrane</location>
        <topology evidence="1">Multi-pass membrane protein</topology>
    </subcellularLocation>
</comment>
<keyword evidence="8 9" id="KW-0472">Membrane</keyword>
<gene>
    <name evidence="12" type="ORF">SAMN02910344_02155</name>
</gene>
<proteinExistence type="predicted"/>
<dbReference type="Proteomes" id="UP000243745">
    <property type="component" value="Unassembled WGS sequence"/>
</dbReference>
<dbReference type="PANTHER" id="PTHR43394">
    <property type="entry name" value="ATP-DEPENDENT PERMEASE MDL1, MITOCHONDRIAL"/>
    <property type="match status" value="1"/>
</dbReference>
<evidence type="ECO:0000256" key="6">
    <source>
        <dbReference type="ARBA" id="ARBA00022840"/>
    </source>
</evidence>
<keyword evidence="5" id="KW-0547">Nucleotide-binding</keyword>
<dbReference type="Gene3D" id="3.40.50.300">
    <property type="entry name" value="P-loop containing nucleotide triphosphate hydrolases"/>
    <property type="match status" value="1"/>
</dbReference>
<dbReference type="InterPro" id="IPR027417">
    <property type="entry name" value="P-loop_NTPase"/>
</dbReference>
<feature type="transmembrane region" description="Helical" evidence="9">
    <location>
        <begin position="92"/>
        <end position="116"/>
    </location>
</feature>
<dbReference type="Pfam" id="PF00664">
    <property type="entry name" value="ABC_membrane"/>
    <property type="match status" value="1"/>
</dbReference>
<evidence type="ECO:0000256" key="4">
    <source>
        <dbReference type="ARBA" id="ARBA00022692"/>
    </source>
</evidence>
<evidence type="ECO:0000256" key="9">
    <source>
        <dbReference type="SAM" id="Phobius"/>
    </source>
</evidence>
<keyword evidence="7 9" id="KW-1133">Transmembrane helix</keyword>
<evidence type="ECO:0000256" key="2">
    <source>
        <dbReference type="ARBA" id="ARBA00022448"/>
    </source>
</evidence>
<feature type="transmembrane region" description="Helical" evidence="9">
    <location>
        <begin position="185"/>
        <end position="205"/>
    </location>
</feature>
<evidence type="ECO:0000313" key="12">
    <source>
        <dbReference type="EMBL" id="SFP72499.1"/>
    </source>
</evidence>
<dbReference type="GO" id="GO:0015421">
    <property type="term" value="F:ABC-type oligopeptide transporter activity"/>
    <property type="evidence" value="ECO:0007669"/>
    <property type="project" value="TreeGrafter"/>
</dbReference>
<dbReference type="SUPFAM" id="SSF90123">
    <property type="entry name" value="ABC transporter transmembrane region"/>
    <property type="match status" value="1"/>
</dbReference>
<dbReference type="InterPro" id="IPR011527">
    <property type="entry name" value="ABC1_TM_dom"/>
</dbReference>
<name>A0A662ZLB9_9GAMM</name>
<evidence type="ECO:0000259" key="10">
    <source>
        <dbReference type="PROSITE" id="PS50893"/>
    </source>
</evidence>
<evidence type="ECO:0000256" key="8">
    <source>
        <dbReference type="ARBA" id="ARBA00023136"/>
    </source>
</evidence>
<dbReference type="GO" id="GO:0005524">
    <property type="term" value="F:ATP binding"/>
    <property type="evidence" value="ECO:0007669"/>
    <property type="project" value="UniProtKB-KW"/>
</dbReference>
<evidence type="ECO:0000259" key="11">
    <source>
        <dbReference type="PROSITE" id="PS50929"/>
    </source>
</evidence>
<evidence type="ECO:0000256" key="3">
    <source>
        <dbReference type="ARBA" id="ARBA00022475"/>
    </source>
</evidence>
<feature type="transmembrane region" description="Helical" evidence="9">
    <location>
        <begin position="159"/>
        <end position="179"/>
    </location>
</feature>
<keyword evidence="2" id="KW-0813">Transport</keyword>
<dbReference type="FunFam" id="1.20.1560.10:FF:000011">
    <property type="entry name" value="Multidrug ABC transporter ATP-binding protein"/>
    <property type="match status" value="1"/>
</dbReference>
<keyword evidence="6 12" id="KW-0067">ATP-binding</keyword>
<dbReference type="OrthoDB" id="9806127at2"/>
<dbReference type="CDD" id="cd18547">
    <property type="entry name" value="ABC_6TM_Tm288_like"/>
    <property type="match status" value="1"/>
</dbReference>
<feature type="transmembrane region" description="Helical" evidence="9">
    <location>
        <begin position="285"/>
        <end position="314"/>
    </location>
</feature>
<dbReference type="InterPro" id="IPR017871">
    <property type="entry name" value="ABC_transporter-like_CS"/>
</dbReference>
<feature type="domain" description="ABC transmembrane type-1" evidence="11">
    <location>
        <begin position="53"/>
        <end position="334"/>
    </location>
</feature>
<evidence type="ECO:0000313" key="13">
    <source>
        <dbReference type="Proteomes" id="UP000243745"/>
    </source>
</evidence>
<dbReference type="GO" id="GO:0016887">
    <property type="term" value="F:ATP hydrolysis activity"/>
    <property type="evidence" value="ECO:0007669"/>
    <property type="project" value="InterPro"/>
</dbReference>
<evidence type="ECO:0000256" key="7">
    <source>
        <dbReference type="ARBA" id="ARBA00022989"/>
    </source>
</evidence>
<dbReference type="GO" id="GO:0005886">
    <property type="term" value="C:plasma membrane"/>
    <property type="evidence" value="ECO:0007669"/>
    <property type="project" value="UniProtKB-SubCell"/>
</dbReference>
<evidence type="ECO:0000256" key="5">
    <source>
        <dbReference type="ARBA" id="ARBA00022741"/>
    </source>
</evidence>
<sequence length="608" mass="66585">MSNRNTGTPASPSSVFRRGPGAGFVAVPEKARNEAETLKRFSGYLVSEKWSLVAMLVCVLISAVAAVAAPAFQSEAIDAIVRGEYDSLYVCLLLMLVMFILLSAASYLQGCVGAGLSRKIITRLRTGLFDRILRLPIGYVDGHSRGDLISRMTNDADNIANTISMSLGTLFNGVLTLIATLSMMLWFSIPLTLCACVTIVLTLAVTRIMTVYMRRYFVKRQELLGELNGRVEETVTNYRTVAAYNLQAEALKSFEETSNSLRKTGIIAEIIGNMMGPVMNTLNNLTFLIVAVCGGYLALKGSISVGVISAFIIYSRQLSRPINELAQIYSQIQTALAGAERIFGVMDEKSEDETGENLPAEIRGEIEFRDVNFSYVEGEPVIRDFSLKIEAGKKIALVGATGSGKTTIINLLLRFYDVDSGVITVDGHDIRGLSLKSLRDSIGIVLQDTVLFSGTVKSNLAYALDREPDEREIGMAAELSNTDTIIEQLPEGLDTRLDEAGARLSAGQRQLFAICRAFLSYPGILILDEATSSVDTRTEQHIQEAMVSLLKNRTGLIIAHRLSTIRDADEIIVMEQGRIVERGNHRDLLAARGKYYELYQTQYSGLGT</sequence>
<dbReference type="AlphaFoldDB" id="A0A662ZLB9"/>
<evidence type="ECO:0000256" key="1">
    <source>
        <dbReference type="ARBA" id="ARBA00004651"/>
    </source>
</evidence>
<protein>
    <submittedName>
        <fullName evidence="12">ATP-binding cassette, subfamily B</fullName>
    </submittedName>
</protein>
<keyword evidence="4 9" id="KW-0812">Transmembrane</keyword>
<dbReference type="EMBL" id="FOXF01000063">
    <property type="protein sequence ID" value="SFP72499.1"/>
    <property type="molecule type" value="Genomic_DNA"/>
</dbReference>
<dbReference type="SUPFAM" id="SSF52540">
    <property type="entry name" value="P-loop containing nucleoside triphosphate hydrolases"/>
    <property type="match status" value="1"/>
</dbReference>
<dbReference type="InterPro" id="IPR039421">
    <property type="entry name" value="Type_1_exporter"/>
</dbReference>
<dbReference type="Gene3D" id="1.20.1560.10">
    <property type="entry name" value="ABC transporter type 1, transmembrane domain"/>
    <property type="match status" value="1"/>
</dbReference>
<reference evidence="12 13" key="1">
    <citation type="submission" date="2016-10" db="EMBL/GenBank/DDBJ databases">
        <authorList>
            <person name="Varghese N."/>
            <person name="Submissions S."/>
        </authorList>
    </citation>
    <scope>NUCLEOTIDE SEQUENCE [LARGE SCALE GENOMIC DNA]</scope>
    <source>
        <strain evidence="12 13">DSM 1361</strain>
    </source>
</reference>
<organism evidence="12 13">
    <name type="scientific">Ruminobacter amylophilus</name>
    <dbReference type="NCBI Taxonomy" id="867"/>
    <lineage>
        <taxon>Bacteria</taxon>
        <taxon>Pseudomonadati</taxon>
        <taxon>Pseudomonadota</taxon>
        <taxon>Gammaproteobacteria</taxon>
        <taxon>Aeromonadales</taxon>
        <taxon>Succinivibrionaceae</taxon>
        <taxon>Ruminobacter</taxon>
    </lineage>
</organism>
<dbReference type="InterPro" id="IPR003439">
    <property type="entry name" value="ABC_transporter-like_ATP-bd"/>
</dbReference>
<dbReference type="PANTHER" id="PTHR43394:SF1">
    <property type="entry name" value="ATP-BINDING CASSETTE SUB-FAMILY B MEMBER 10, MITOCHONDRIAL"/>
    <property type="match status" value="1"/>
</dbReference>
<dbReference type="PROSITE" id="PS50893">
    <property type="entry name" value="ABC_TRANSPORTER_2"/>
    <property type="match status" value="1"/>
</dbReference>
<dbReference type="RefSeq" id="WP_093143598.1">
    <property type="nucleotide sequence ID" value="NZ_FOXF01000063.1"/>
</dbReference>
<dbReference type="SMART" id="SM00382">
    <property type="entry name" value="AAA"/>
    <property type="match status" value="1"/>
</dbReference>
<dbReference type="InterPro" id="IPR036640">
    <property type="entry name" value="ABC1_TM_sf"/>
</dbReference>
<dbReference type="FunFam" id="3.40.50.300:FF:000287">
    <property type="entry name" value="Multidrug ABC transporter ATP-binding protein"/>
    <property type="match status" value="1"/>
</dbReference>
<dbReference type="PROSITE" id="PS00211">
    <property type="entry name" value="ABC_TRANSPORTER_1"/>
    <property type="match status" value="1"/>
</dbReference>
<dbReference type="InterPro" id="IPR003593">
    <property type="entry name" value="AAA+_ATPase"/>
</dbReference>
<feature type="transmembrane region" description="Helical" evidence="9">
    <location>
        <begin position="50"/>
        <end position="72"/>
    </location>
</feature>
<keyword evidence="3" id="KW-1003">Cell membrane</keyword>
<accession>A0A662ZLB9</accession>
<dbReference type="Pfam" id="PF00005">
    <property type="entry name" value="ABC_tran"/>
    <property type="match status" value="1"/>
</dbReference>